<accession>A0A7W2AAH0</accession>
<dbReference type="NCBIfam" id="NF004837">
    <property type="entry name" value="PRK06187.1"/>
    <property type="match status" value="1"/>
</dbReference>
<keyword evidence="2 5" id="KW-0436">Ligase</keyword>
<evidence type="ECO:0000313" key="6">
    <source>
        <dbReference type="Proteomes" id="UP000535491"/>
    </source>
</evidence>
<keyword evidence="6" id="KW-1185">Reference proteome</keyword>
<dbReference type="AlphaFoldDB" id="A0A7W2AAH0"/>
<protein>
    <submittedName>
        <fullName evidence="5">Long-chain fatty acid--CoA ligase</fullName>
    </submittedName>
</protein>
<dbReference type="PANTHER" id="PTHR43767:SF1">
    <property type="entry name" value="NONRIBOSOMAL PEPTIDE SYNTHASE PES1 (EUROFUNG)-RELATED"/>
    <property type="match status" value="1"/>
</dbReference>
<dbReference type="FunFam" id="3.30.300.30:FF:000008">
    <property type="entry name" value="2,3-dihydroxybenzoate-AMP ligase"/>
    <property type="match status" value="1"/>
</dbReference>
<dbReference type="CDD" id="cd17631">
    <property type="entry name" value="FACL_FadD13-like"/>
    <property type="match status" value="1"/>
</dbReference>
<sequence length="524" mass="58669">MILTKGLQISAKNHARQMAIVGGDIRLTYQQFADRVSQLKQALLHQGIGKGDPVALLLFNDFRYLELFYAVTAIGAIVIPLNTRLTLPEVIELLQDSEPKALFFHREFSGWVQQIARKILSLQSFVLAEKNKEEGPDYVRLYEDLISEWQPQPLTFDRVEPDDVAGLFYTGGTTGRSKGVMLTHANLVSNAYHAAIMFRFDQGTRYLHAGPMFHLADGACTFAVTLVGGTHYHLRTFHPQAFLKLVDQEKPNAVLLVPTMVNMLVNEPALNQYDPKSIQTLIYGGSPMPVEVLKKVKSVWPHAQFIQGYGMTEASPLVTMLLGKDHIIGGTEKEEKRLSSAGQAIVGVQVKIVDPDGNETKIGEVGELIVQGPNVMKGYWNRPEETAAALRGGWYYTGDMAYRDEDHYFYVVDRKKDMIVTGGENVYSVEVEQSLYTHPDVREAVVIGVPDPVWGEVVKAIVVKKEKSSLTGKNLIDYARQRLAGFKVPKSVDFVTELPKSGAGKILKRKLREPYWESYDKRVN</sequence>
<comment type="similarity">
    <text evidence="1">Belongs to the ATP-dependent AMP-binding enzyme family.</text>
</comment>
<evidence type="ECO:0000259" key="4">
    <source>
        <dbReference type="Pfam" id="PF13193"/>
    </source>
</evidence>
<dbReference type="EMBL" id="JACEIQ010000027">
    <property type="protein sequence ID" value="MBA4496262.1"/>
    <property type="molecule type" value="Genomic_DNA"/>
</dbReference>
<evidence type="ECO:0000259" key="3">
    <source>
        <dbReference type="Pfam" id="PF00501"/>
    </source>
</evidence>
<feature type="domain" description="AMP-binding enzyme C-terminal" evidence="4">
    <location>
        <begin position="430"/>
        <end position="505"/>
    </location>
</feature>
<dbReference type="Gene3D" id="3.30.300.30">
    <property type="match status" value="1"/>
</dbReference>
<dbReference type="Pfam" id="PF13193">
    <property type="entry name" value="AMP-binding_C"/>
    <property type="match status" value="1"/>
</dbReference>
<dbReference type="InterPro" id="IPR020845">
    <property type="entry name" value="AMP-binding_CS"/>
</dbReference>
<feature type="domain" description="AMP-dependent synthetase/ligase" evidence="3">
    <location>
        <begin position="9"/>
        <end position="380"/>
    </location>
</feature>
<dbReference type="InterPro" id="IPR050237">
    <property type="entry name" value="ATP-dep_AMP-bd_enzyme"/>
</dbReference>
<organism evidence="5 6">
    <name type="scientific">Paenactinomyces guangxiensis</name>
    <dbReference type="NCBI Taxonomy" id="1490290"/>
    <lineage>
        <taxon>Bacteria</taxon>
        <taxon>Bacillati</taxon>
        <taxon>Bacillota</taxon>
        <taxon>Bacilli</taxon>
        <taxon>Bacillales</taxon>
        <taxon>Thermoactinomycetaceae</taxon>
        <taxon>Paenactinomyces</taxon>
    </lineage>
</organism>
<dbReference type="InterPro" id="IPR025110">
    <property type="entry name" value="AMP-bd_C"/>
</dbReference>
<dbReference type="GO" id="GO:0016878">
    <property type="term" value="F:acid-thiol ligase activity"/>
    <property type="evidence" value="ECO:0007669"/>
    <property type="project" value="UniProtKB-ARBA"/>
</dbReference>
<dbReference type="Gene3D" id="3.40.50.12780">
    <property type="entry name" value="N-terminal domain of ligase-like"/>
    <property type="match status" value="1"/>
</dbReference>
<dbReference type="Pfam" id="PF00501">
    <property type="entry name" value="AMP-binding"/>
    <property type="match status" value="1"/>
</dbReference>
<proteinExistence type="inferred from homology"/>
<dbReference type="InterPro" id="IPR045851">
    <property type="entry name" value="AMP-bd_C_sf"/>
</dbReference>
<dbReference type="InterPro" id="IPR000873">
    <property type="entry name" value="AMP-dep_synth/lig_dom"/>
</dbReference>
<dbReference type="Proteomes" id="UP000535491">
    <property type="component" value="Unassembled WGS sequence"/>
</dbReference>
<reference evidence="5 6" key="1">
    <citation type="submission" date="2020-07" db="EMBL/GenBank/DDBJ databases">
        <authorList>
            <person name="Feng H."/>
        </authorList>
    </citation>
    <scope>NUCLEOTIDE SEQUENCE [LARGE SCALE GENOMIC DNA]</scope>
    <source>
        <strain evidence="6">s-10</strain>
    </source>
</reference>
<evidence type="ECO:0000313" key="5">
    <source>
        <dbReference type="EMBL" id="MBA4496262.1"/>
    </source>
</evidence>
<name>A0A7W2AAH0_9BACL</name>
<evidence type="ECO:0000256" key="2">
    <source>
        <dbReference type="ARBA" id="ARBA00022598"/>
    </source>
</evidence>
<dbReference type="InterPro" id="IPR042099">
    <property type="entry name" value="ANL_N_sf"/>
</dbReference>
<evidence type="ECO:0000256" key="1">
    <source>
        <dbReference type="ARBA" id="ARBA00006432"/>
    </source>
</evidence>
<dbReference type="SUPFAM" id="SSF56801">
    <property type="entry name" value="Acetyl-CoA synthetase-like"/>
    <property type="match status" value="1"/>
</dbReference>
<comment type="caution">
    <text evidence="5">The sequence shown here is derived from an EMBL/GenBank/DDBJ whole genome shotgun (WGS) entry which is preliminary data.</text>
</comment>
<dbReference type="RefSeq" id="WP_181754527.1">
    <property type="nucleotide sequence ID" value="NZ_JACEIQ010000027.1"/>
</dbReference>
<dbReference type="PANTHER" id="PTHR43767">
    <property type="entry name" value="LONG-CHAIN-FATTY-ACID--COA LIGASE"/>
    <property type="match status" value="1"/>
</dbReference>
<gene>
    <name evidence="5" type="ORF">H1191_18520</name>
</gene>
<dbReference type="PROSITE" id="PS00455">
    <property type="entry name" value="AMP_BINDING"/>
    <property type="match status" value="1"/>
</dbReference>